<comment type="caution">
    <text evidence="2">The sequence shown here is derived from an EMBL/GenBank/DDBJ whole genome shotgun (WGS) entry which is preliminary data.</text>
</comment>
<proteinExistence type="predicted"/>
<reference evidence="2 3" key="1">
    <citation type="submission" date="2018-10" db="EMBL/GenBank/DDBJ databases">
        <title>Draft genome sequence of Bacillus salarius IM0101, isolated from a hypersaline soil in Inner Mongolia, China.</title>
        <authorList>
            <person name="Yamprayoonswat W."/>
            <person name="Boonvisut S."/>
            <person name="Jumpathong W."/>
            <person name="Sittihan S."/>
            <person name="Ruangsuj P."/>
            <person name="Wanthongcharoen S."/>
            <person name="Thongpramul N."/>
            <person name="Pimmason S."/>
            <person name="Yu B."/>
            <person name="Yasawong M."/>
        </authorList>
    </citation>
    <scope>NUCLEOTIDE SEQUENCE [LARGE SCALE GENOMIC DNA]</scope>
    <source>
        <strain evidence="2 3">IM0101</strain>
    </source>
</reference>
<dbReference type="Proteomes" id="UP000275076">
    <property type="component" value="Unassembled WGS sequence"/>
</dbReference>
<dbReference type="EMBL" id="RBVX01000105">
    <property type="protein sequence ID" value="RSL29009.1"/>
    <property type="molecule type" value="Genomic_DNA"/>
</dbReference>
<name>A0A428MSB1_9BACI</name>
<keyword evidence="3" id="KW-1185">Reference proteome</keyword>
<keyword evidence="1" id="KW-1133">Transmembrane helix</keyword>
<feature type="transmembrane region" description="Helical" evidence="1">
    <location>
        <begin position="38"/>
        <end position="56"/>
    </location>
</feature>
<accession>A0A428MSB1</accession>
<organism evidence="2 3">
    <name type="scientific">Salibacterium salarium</name>
    <dbReference type="NCBI Taxonomy" id="284579"/>
    <lineage>
        <taxon>Bacteria</taxon>
        <taxon>Bacillati</taxon>
        <taxon>Bacillota</taxon>
        <taxon>Bacilli</taxon>
        <taxon>Bacillales</taxon>
        <taxon>Bacillaceae</taxon>
    </lineage>
</organism>
<keyword evidence="1" id="KW-0472">Membrane</keyword>
<keyword evidence="1" id="KW-0812">Transmembrane</keyword>
<sequence length="60" mass="7139">MRNVFIILIVLFLFAQIFDYGPLQIIFADIYSFISHSAFSIIIGFVLFGFIFFWFAKKYK</sequence>
<dbReference type="RefSeq" id="WP_125563313.1">
    <property type="nucleotide sequence ID" value="NZ_RBVX01000105.1"/>
</dbReference>
<dbReference type="AlphaFoldDB" id="A0A428MSB1"/>
<protein>
    <submittedName>
        <fullName evidence="2">Uncharacterized protein</fullName>
    </submittedName>
</protein>
<gene>
    <name evidence="2" type="ORF">D7Z54_33475</name>
</gene>
<evidence type="ECO:0000313" key="3">
    <source>
        <dbReference type="Proteomes" id="UP000275076"/>
    </source>
</evidence>
<evidence type="ECO:0000256" key="1">
    <source>
        <dbReference type="SAM" id="Phobius"/>
    </source>
</evidence>
<evidence type="ECO:0000313" key="2">
    <source>
        <dbReference type="EMBL" id="RSL29009.1"/>
    </source>
</evidence>